<evidence type="ECO:0000256" key="2">
    <source>
        <dbReference type="ARBA" id="ARBA00008343"/>
    </source>
</evidence>
<evidence type="ECO:0000259" key="11">
    <source>
        <dbReference type="SMART" id="SM00478"/>
    </source>
</evidence>
<dbReference type="CDD" id="cd00056">
    <property type="entry name" value="ENDO3c"/>
    <property type="match status" value="1"/>
</dbReference>
<dbReference type="GO" id="GO:0019104">
    <property type="term" value="F:DNA N-glycosylase activity"/>
    <property type="evidence" value="ECO:0007669"/>
    <property type="project" value="TreeGrafter"/>
</dbReference>
<dbReference type="FunFam" id="1.10.340.30:FF:000001">
    <property type="entry name" value="Endonuclease III"/>
    <property type="match status" value="1"/>
</dbReference>
<dbReference type="InterPro" id="IPR023170">
    <property type="entry name" value="HhH_base_excis_C"/>
</dbReference>
<dbReference type="InterPro" id="IPR003651">
    <property type="entry name" value="Endonuclease3_FeS-loop_motif"/>
</dbReference>
<organism evidence="12">
    <name type="scientific">bioreactor metagenome</name>
    <dbReference type="NCBI Taxonomy" id="1076179"/>
    <lineage>
        <taxon>unclassified sequences</taxon>
        <taxon>metagenomes</taxon>
        <taxon>ecological metagenomes</taxon>
    </lineage>
</organism>
<accession>A0A645DIY2</accession>
<dbReference type="Gene3D" id="1.10.1670.10">
    <property type="entry name" value="Helix-hairpin-Helix base-excision DNA repair enzymes (C-terminal)"/>
    <property type="match status" value="1"/>
</dbReference>
<dbReference type="SMART" id="SM00478">
    <property type="entry name" value="ENDO3c"/>
    <property type="match status" value="1"/>
</dbReference>
<dbReference type="InterPro" id="IPR000445">
    <property type="entry name" value="HhH_motif"/>
</dbReference>
<evidence type="ECO:0000256" key="5">
    <source>
        <dbReference type="ARBA" id="ARBA00022763"/>
    </source>
</evidence>
<reference evidence="12" key="1">
    <citation type="submission" date="2019-08" db="EMBL/GenBank/DDBJ databases">
        <authorList>
            <person name="Kucharzyk K."/>
            <person name="Murdoch R.W."/>
            <person name="Higgins S."/>
            <person name="Loffler F."/>
        </authorList>
    </citation>
    <scope>NUCLEOTIDE SEQUENCE</scope>
</reference>
<name>A0A645DIY2_9ZZZZ</name>
<comment type="caution">
    <text evidence="12">The sequence shown here is derived from an EMBL/GenBank/DDBJ whole genome shotgun (WGS) entry which is preliminary data.</text>
</comment>
<dbReference type="PANTHER" id="PTHR10359:SF18">
    <property type="entry name" value="ENDONUCLEASE III"/>
    <property type="match status" value="1"/>
</dbReference>
<dbReference type="PANTHER" id="PTHR10359">
    <property type="entry name" value="A/G-SPECIFIC ADENINE GLYCOSYLASE/ENDONUCLEASE III"/>
    <property type="match status" value="1"/>
</dbReference>
<evidence type="ECO:0000256" key="9">
    <source>
        <dbReference type="ARBA" id="ARBA00023204"/>
    </source>
</evidence>
<dbReference type="Pfam" id="PF00730">
    <property type="entry name" value="HhH-GPD"/>
    <property type="match status" value="1"/>
</dbReference>
<keyword evidence="4" id="KW-0479">Metal-binding</keyword>
<dbReference type="GO" id="GO:0051539">
    <property type="term" value="F:4 iron, 4 sulfur cluster binding"/>
    <property type="evidence" value="ECO:0007669"/>
    <property type="project" value="UniProtKB-KW"/>
</dbReference>
<keyword evidence="8" id="KW-0411">Iron-sulfur</keyword>
<dbReference type="GO" id="GO:0006285">
    <property type="term" value="P:base-excision repair, AP site formation"/>
    <property type="evidence" value="ECO:0007669"/>
    <property type="project" value="TreeGrafter"/>
</dbReference>
<evidence type="ECO:0000256" key="4">
    <source>
        <dbReference type="ARBA" id="ARBA00022723"/>
    </source>
</evidence>
<dbReference type="GO" id="GO:0046872">
    <property type="term" value="F:metal ion binding"/>
    <property type="evidence" value="ECO:0007669"/>
    <property type="project" value="UniProtKB-KW"/>
</dbReference>
<comment type="cofactor">
    <cofactor evidence="1">
        <name>[4Fe-4S] cluster</name>
        <dbReference type="ChEBI" id="CHEBI:49883"/>
    </cofactor>
</comment>
<dbReference type="Gene3D" id="1.10.340.30">
    <property type="entry name" value="Hypothetical protein, domain 2"/>
    <property type="match status" value="1"/>
</dbReference>
<dbReference type="PIRSF" id="PIRSF001435">
    <property type="entry name" value="Nth"/>
    <property type="match status" value="1"/>
</dbReference>
<dbReference type="Pfam" id="PF00633">
    <property type="entry name" value="HHH"/>
    <property type="match status" value="1"/>
</dbReference>
<evidence type="ECO:0000256" key="3">
    <source>
        <dbReference type="ARBA" id="ARBA00022485"/>
    </source>
</evidence>
<evidence type="ECO:0000256" key="1">
    <source>
        <dbReference type="ARBA" id="ARBA00001966"/>
    </source>
</evidence>
<protein>
    <submittedName>
        <fullName evidence="12">Ultraviolet N-glycosylase/AP lyase</fullName>
    </submittedName>
</protein>
<comment type="similarity">
    <text evidence="2">Belongs to the Nth/MutY family.</text>
</comment>
<gene>
    <name evidence="12" type="primary">pdg_8</name>
    <name evidence="12" type="ORF">SDC9_136096</name>
</gene>
<dbReference type="InterPro" id="IPR011257">
    <property type="entry name" value="DNA_glycosylase"/>
</dbReference>
<keyword evidence="3" id="KW-0004">4Fe-4S</keyword>
<evidence type="ECO:0000256" key="6">
    <source>
        <dbReference type="ARBA" id="ARBA00022801"/>
    </source>
</evidence>
<keyword evidence="12" id="KW-0456">Lyase</keyword>
<keyword evidence="9" id="KW-0234">DNA repair</keyword>
<dbReference type="GO" id="GO:0016829">
    <property type="term" value="F:lyase activity"/>
    <property type="evidence" value="ECO:0007669"/>
    <property type="project" value="UniProtKB-KW"/>
</dbReference>
<dbReference type="Pfam" id="PF10576">
    <property type="entry name" value="EndIII_4Fe-2S"/>
    <property type="match status" value="1"/>
</dbReference>
<evidence type="ECO:0000256" key="8">
    <source>
        <dbReference type="ARBA" id="ARBA00023014"/>
    </source>
</evidence>
<keyword evidence="10" id="KW-0326">Glycosidase</keyword>
<dbReference type="InterPro" id="IPR003265">
    <property type="entry name" value="HhH-GPD_domain"/>
</dbReference>
<evidence type="ECO:0000256" key="7">
    <source>
        <dbReference type="ARBA" id="ARBA00023004"/>
    </source>
</evidence>
<dbReference type="EMBL" id="VSSQ01036492">
    <property type="protein sequence ID" value="MPM88988.1"/>
    <property type="molecule type" value="Genomic_DNA"/>
</dbReference>
<keyword evidence="7" id="KW-0408">Iron</keyword>
<sequence length="167" mass="18574">MNVVVKELFKAYPDVASLAQAREEDVQEIIYATGYYRNKAKNIIACAQQLVDRDVPDTMEELVKLPGVGRKTASCVLGDIYGKPAIIVDTHFARVVNRLGLVKTKDPAKVEKNIAALLDASRHYRFSMTANLFGRSVCHAKKPECEACPFSDLCPSRDAFLKRRAKA</sequence>
<evidence type="ECO:0000256" key="10">
    <source>
        <dbReference type="ARBA" id="ARBA00023295"/>
    </source>
</evidence>
<feature type="domain" description="HhH-GPD" evidence="11">
    <location>
        <begin position="1"/>
        <end position="136"/>
    </location>
</feature>
<keyword evidence="6" id="KW-0378">Hydrolase</keyword>
<dbReference type="AlphaFoldDB" id="A0A645DIY2"/>
<keyword evidence="5" id="KW-0227">DNA damage</keyword>
<dbReference type="SMART" id="SM00525">
    <property type="entry name" value="FES"/>
    <property type="match status" value="1"/>
</dbReference>
<proteinExistence type="inferred from homology"/>
<dbReference type="GO" id="GO:0003677">
    <property type="term" value="F:DNA binding"/>
    <property type="evidence" value="ECO:0007669"/>
    <property type="project" value="InterPro"/>
</dbReference>
<evidence type="ECO:0000313" key="12">
    <source>
        <dbReference type="EMBL" id="MPM88988.1"/>
    </source>
</evidence>
<dbReference type="SUPFAM" id="SSF48150">
    <property type="entry name" value="DNA-glycosylase"/>
    <property type="match status" value="1"/>
</dbReference>